<feature type="transmembrane region" description="Helical" evidence="9">
    <location>
        <begin position="293"/>
        <end position="319"/>
    </location>
</feature>
<protein>
    <submittedName>
        <fullName evidence="10">AI-2E family transporter</fullName>
    </submittedName>
</protein>
<gene>
    <name evidence="10" type="ORF">ACFOZ4_05760</name>
</gene>
<evidence type="ECO:0000256" key="8">
    <source>
        <dbReference type="SAM" id="MobiDB-lite"/>
    </source>
</evidence>
<dbReference type="PANTHER" id="PTHR21716">
    <property type="entry name" value="TRANSMEMBRANE PROTEIN"/>
    <property type="match status" value="1"/>
</dbReference>
<evidence type="ECO:0000256" key="1">
    <source>
        <dbReference type="ARBA" id="ARBA00004651"/>
    </source>
</evidence>
<evidence type="ECO:0000256" key="3">
    <source>
        <dbReference type="ARBA" id="ARBA00022448"/>
    </source>
</evidence>
<evidence type="ECO:0000256" key="5">
    <source>
        <dbReference type="ARBA" id="ARBA00022692"/>
    </source>
</evidence>
<accession>A0ABV8LJY4</accession>
<evidence type="ECO:0000313" key="11">
    <source>
        <dbReference type="Proteomes" id="UP001595816"/>
    </source>
</evidence>
<feature type="transmembrane region" description="Helical" evidence="9">
    <location>
        <begin position="326"/>
        <end position="343"/>
    </location>
</feature>
<feature type="transmembrane region" description="Helical" evidence="9">
    <location>
        <begin position="363"/>
        <end position="390"/>
    </location>
</feature>
<feature type="transmembrane region" description="Helical" evidence="9">
    <location>
        <begin position="128"/>
        <end position="149"/>
    </location>
</feature>
<feature type="transmembrane region" description="Helical" evidence="9">
    <location>
        <begin position="265"/>
        <end position="287"/>
    </location>
</feature>
<comment type="similarity">
    <text evidence="2">Belongs to the autoinducer-2 exporter (AI-2E) (TC 2.A.86) family.</text>
</comment>
<reference evidence="11" key="1">
    <citation type="journal article" date="2019" name="Int. J. Syst. Evol. Microbiol.">
        <title>The Global Catalogue of Microorganisms (GCM) 10K type strain sequencing project: providing services to taxonomists for standard genome sequencing and annotation.</title>
        <authorList>
            <consortium name="The Broad Institute Genomics Platform"/>
            <consortium name="The Broad Institute Genome Sequencing Center for Infectious Disease"/>
            <person name="Wu L."/>
            <person name="Ma J."/>
        </authorList>
    </citation>
    <scope>NUCLEOTIDE SEQUENCE [LARGE SCALE GENOMIC DNA]</scope>
    <source>
        <strain evidence="11">CGMCC 4.7289</strain>
    </source>
</reference>
<feature type="region of interest" description="Disordered" evidence="8">
    <location>
        <begin position="16"/>
        <end position="55"/>
    </location>
</feature>
<dbReference type="Proteomes" id="UP001595816">
    <property type="component" value="Unassembled WGS sequence"/>
</dbReference>
<name>A0ABV8LJY4_9ACTN</name>
<feature type="transmembrane region" description="Helical" evidence="9">
    <location>
        <begin position="63"/>
        <end position="86"/>
    </location>
</feature>
<evidence type="ECO:0000256" key="9">
    <source>
        <dbReference type="SAM" id="Phobius"/>
    </source>
</evidence>
<dbReference type="RefSeq" id="WP_253758512.1">
    <property type="nucleotide sequence ID" value="NZ_JAMZDZ010000001.1"/>
</dbReference>
<comment type="caution">
    <text evidence="10">The sequence shown here is derived from an EMBL/GenBank/DDBJ whole genome shotgun (WGS) entry which is preliminary data.</text>
</comment>
<evidence type="ECO:0000313" key="10">
    <source>
        <dbReference type="EMBL" id="MFC4130109.1"/>
    </source>
</evidence>
<keyword evidence="5 9" id="KW-0812">Transmembrane</keyword>
<feature type="transmembrane region" description="Helical" evidence="9">
    <location>
        <begin position="92"/>
        <end position="116"/>
    </location>
</feature>
<dbReference type="PANTHER" id="PTHR21716:SF53">
    <property type="entry name" value="PERMEASE PERM-RELATED"/>
    <property type="match status" value="1"/>
</dbReference>
<feature type="transmembrane region" description="Helical" evidence="9">
    <location>
        <begin position="204"/>
        <end position="229"/>
    </location>
</feature>
<dbReference type="Pfam" id="PF01594">
    <property type="entry name" value="AI-2E_transport"/>
    <property type="match status" value="1"/>
</dbReference>
<keyword evidence="4" id="KW-1003">Cell membrane</keyword>
<evidence type="ECO:0000256" key="4">
    <source>
        <dbReference type="ARBA" id="ARBA00022475"/>
    </source>
</evidence>
<evidence type="ECO:0000256" key="7">
    <source>
        <dbReference type="ARBA" id="ARBA00023136"/>
    </source>
</evidence>
<keyword evidence="3" id="KW-0813">Transport</keyword>
<dbReference type="EMBL" id="JBHSAY010000005">
    <property type="protein sequence ID" value="MFC4130109.1"/>
    <property type="molecule type" value="Genomic_DNA"/>
</dbReference>
<keyword evidence="11" id="KW-1185">Reference proteome</keyword>
<organism evidence="10 11">
    <name type="scientific">Hamadaea flava</name>
    <dbReference type="NCBI Taxonomy" id="1742688"/>
    <lineage>
        <taxon>Bacteria</taxon>
        <taxon>Bacillati</taxon>
        <taxon>Actinomycetota</taxon>
        <taxon>Actinomycetes</taxon>
        <taxon>Micromonosporales</taxon>
        <taxon>Micromonosporaceae</taxon>
        <taxon>Hamadaea</taxon>
    </lineage>
</organism>
<keyword evidence="6 9" id="KW-1133">Transmembrane helix</keyword>
<keyword evidence="7 9" id="KW-0472">Membrane</keyword>
<proteinExistence type="inferred from homology"/>
<comment type="subcellular location">
    <subcellularLocation>
        <location evidence="1">Cell membrane</location>
        <topology evidence="1">Multi-pass membrane protein</topology>
    </subcellularLocation>
</comment>
<sequence length="423" mass="44719">MGRFEQARANIKRAYQAGRAGVRARRAQHNEQAEEDPVADPSPKTPEVVHSSTSSRDDVEVPVGLRVAAAWGWRVLILGIIVYFALKLVNTLSHVIIPLVIALLLSALLGSFVGVLSRFLPRSLATAIVVLLGIGAVAGVLTIVITQFVDNVPQVADNAAKGVEGIRGWLKSGPLGLTNEQLTAFGDQIQKWVTENRDKLTSSALATASTTADVLTGLFLVLFSLFFFLRDGNIIWRFFVGVLPPATREAIDYSGRAAWHTLVSYVRATVLVAFIDAIGIGVGLWILKVPLALPLAALVFLFAFIPIIGATVSGAVAVLVAGVTNGWVTALIVLAVVIGVQQLEGHVLQPLIMGKAVAIHPLAVIAAIAGGLAIAGIIGALIAVPLVAMFNTGIRAMIGRRKQIEAKLREESAQREAATTATA</sequence>
<evidence type="ECO:0000256" key="2">
    <source>
        <dbReference type="ARBA" id="ARBA00009773"/>
    </source>
</evidence>
<dbReference type="InterPro" id="IPR002549">
    <property type="entry name" value="AI-2E-like"/>
</dbReference>
<evidence type="ECO:0000256" key="6">
    <source>
        <dbReference type="ARBA" id="ARBA00022989"/>
    </source>
</evidence>